<accession>A0A8G1ECG8</accession>
<evidence type="ECO:0000313" key="2">
    <source>
        <dbReference type="EMBL" id="QYZ68369.1"/>
    </source>
</evidence>
<dbReference type="KEGG" id="nsm:JO391_11270"/>
<dbReference type="EMBL" id="CP069370">
    <property type="protein sequence ID" value="QYZ68369.1"/>
    <property type="molecule type" value="Genomic_DNA"/>
</dbReference>
<evidence type="ECO:0000313" key="3">
    <source>
        <dbReference type="Proteomes" id="UP000826300"/>
    </source>
</evidence>
<evidence type="ECO:0000256" key="1">
    <source>
        <dbReference type="SAM" id="MobiDB-lite"/>
    </source>
</evidence>
<proteinExistence type="predicted"/>
<dbReference type="AlphaFoldDB" id="A0A8G1ECG8"/>
<feature type="region of interest" description="Disordered" evidence="1">
    <location>
        <begin position="1"/>
        <end position="32"/>
    </location>
</feature>
<name>A0A8G1ECG8_9RHOB</name>
<keyword evidence="3" id="KW-1185">Reference proteome</keyword>
<dbReference type="InterPro" id="IPR010385">
    <property type="entry name" value="DUF982"/>
</dbReference>
<sequence length="131" mass="14047">MGRPVRPQIIRGGTGIGLAPPRPGGAPDAPATQFPKEDTLIEIQWGSPLSFVVSPDGEVQSFSTIEQVRYWLRRKWPVADEARHRALQQVEAAMACLVPVGSARRAFIAAARSAGFLQESLVTGSGRPMAA</sequence>
<organism evidence="2 3">
    <name type="scientific">Neotabrizicola shimadae</name>
    <dbReference type="NCBI Taxonomy" id="2807096"/>
    <lineage>
        <taxon>Bacteria</taxon>
        <taxon>Pseudomonadati</taxon>
        <taxon>Pseudomonadota</taxon>
        <taxon>Alphaproteobacteria</taxon>
        <taxon>Rhodobacterales</taxon>
        <taxon>Paracoccaceae</taxon>
        <taxon>Neotabrizicola</taxon>
    </lineage>
</organism>
<dbReference type="Proteomes" id="UP000826300">
    <property type="component" value="Chromosome"/>
</dbReference>
<protein>
    <submittedName>
        <fullName evidence="2">DUF982 domain-containing protein</fullName>
    </submittedName>
</protein>
<gene>
    <name evidence="2" type="ORF">JO391_11270</name>
</gene>
<dbReference type="Gene3D" id="6.10.250.730">
    <property type="match status" value="1"/>
</dbReference>
<reference evidence="2" key="1">
    <citation type="submission" date="2021-02" db="EMBL/GenBank/DDBJ databases">
        <title>Rhodobacter shimadae sp. nov., an aerobic anoxygenic phototrophic bacterium isolated from a hot spring.</title>
        <authorList>
            <person name="Muramatsu S."/>
            <person name="Haruta S."/>
            <person name="Hirose S."/>
            <person name="Hanada S."/>
        </authorList>
    </citation>
    <scope>NUCLEOTIDE SEQUENCE</scope>
    <source>
        <strain evidence="2">N10</strain>
    </source>
</reference>
<dbReference type="Pfam" id="PF06169">
    <property type="entry name" value="DUF982"/>
    <property type="match status" value="1"/>
</dbReference>